<organism evidence="2 3">
    <name type="scientific">Heterobasidion irregulare (strain TC 32-1)</name>
    <dbReference type="NCBI Taxonomy" id="747525"/>
    <lineage>
        <taxon>Eukaryota</taxon>
        <taxon>Fungi</taxon>
        <taxon>Dikarya</taxon>
        <taxon>Basidiomycota</taxon>
        <taxon>Agaricomycotina</taxon>
        <taxon>Agaricomycetes</taxon>
        <taxon>Russulales</taxon>
        <taxon>Bondarzewiaceae</taxon>
        <taxon>Heterobasidion</taxon>
        <taxon>Heterobasidion annosum species complex</taxon>
    </lineage>
</organism>
<dbReference type="OrthoDB" id="3262262at2759"/>
<dbReference type="AlphaFoldDB" id="W4KKD3"/>
<dbReference type="KEGG" id="hir:HETIRDRAFT_471672"/>
<dbReference type="EMBL" id="KI925455">
    <property type="protein sequence ID" value="ETW86293.1"/>
    <property type="molecule type" value="Genomic_DNA"/>
</dbReference>
<evidence type="ECO:0000256" key="1">
    <source>
        <dbReference type="SAM" id="MobiDB-lite"/>
    </source>
</evidence>
<feature type="compositionally biased region" description="Polar residues" evidence="1">
    <location>
        <begin position="151"/>
        <end position="168"/>
    </location>
</feature>
<feature type="compositionally biased region" description="Basic and acidic residues" evidence="1">
    <location>
        <begin position="378"/>
        <end position="390"/>
    </location>
</feature>
<proteinExistence type="predicted"/>
<feature type="region of interest" description="Disordered" evidence="1">
    <location>
        <begin position="232"/>
        <end position="253"/>
    </location>
</feature>
<dbReference type="GeneID" id="20677408"/>
<feature type="region of interest" description="Disordered" evidence="1">
    <location>
        <begin position="129"/>
        <end position="207"/>
    </location>
</feature>
<evidence type="ECO:0000313" key="2">
    <source>
        <dbReference type="EMBL" id="ETW86293.1"/>
    </source>
</evidence>
<feature type="region of interest" description="Disordered" evidence="1">
    <location>
        <begin position="291"/>
        <end position="390"/>
    </location>
</feature>
<accession>W4KKD3</accession>
<name>W4KKD3_HETIT</name>
<protein>
    <submittedName>
        <fullName evidence="2">Uncharacterized protein</fullName>
    </submittedName>
</protein>
<dbReference type="eggNOG" id="ENOG502SRYF">
    <property type="taxonomic scope" value="Eukaryota"/>
</dbReference>
<dbReference type="InParanoid" id="W4KKD3"/>
<dbReference type="HOGENOM" id="CLU_048459_0_0_1"/>
<gene>
    <name evidence="2" type="ORF">HETIRDRAFT_471672</name>
</gene>
<keyword evidence="3" id="KW-1185">Reference proteome</keyword>
<reference evidence="2 3" key="1">
    <citation type="journal article" date="2012" name="New Phytol.">
        <title>Insight into trade-off between wood decay and parasitism from the genome of a fungal forest pathogen.</title>
        <authorList>
            <person name="Olson A."/>
            <person name="Aerts A."/>
            <person name="Asiegbu F."/>
            <person name="Belbahri L."/>
            <person name="Bouzid O."/>
            <person name="Broberg A."/>
            <person name="Canback B."/>
            <person name="Coutinho P.M."/>
            <person name="Cullen D."/>
            <person name="Dalman K."/>
            <person name="Deflorio G."/>
            <person name="van Diepen L.T."/>
            <person name="Dunand C."/>
            <person name="Duplessis S."/>
            <person name="Durling M."/>
            <person name="Gonthier P."/>
            <person name="Grimwood J."/>
            <person name="Fossdal C.G."/>
            <person name="Hansson D."/>
            <person name="Henrissat B."/>
            <person name="Hietala A."/>
            <person name="Himmelstrand K."/>
            <person name="Hoffmeister D."/>
            <person name="Hogberg N."/>
            <person name="James T.Y."/>
            <person name="Karlsson M."/>
            <person name="Kohler A."/>
            <person name="Kues U."/>
            <person name="Lee Y.H."/>
            <person name="Lin Y.C."/>
            <person name="Lind M."/>
            <person name="Lindquist E."/>
            <person name="Lombard V."/>
            <person name="Lucas S."/>
            <person name="Lunden K."/>
            <person name="Morin E."/>
            <person name="Murat C."/>
            <person name="Park J."/>
            <person name="Raffaello T."/>
            <person name="Rouze P."/>
            <person name="Salamov A."/>
            <person name="Schmutz J."/>
            <person name="Solheim H."/>
            <person name="Stahlberg J."/>
            <person name="Velez H."/>
            <person name="de Vries R.P."/>
            <person name="Wiebenga A."/>
            <person name="Woodward S."/>
            <person name="Yakovlev I."/>
            <person name="Garbelotto M."/>
            <person name="Martin F."/>
            <person name="Grigoriev I.V."/>
            <person name="Stenlid J."/>
        </authorList>
    </citation>
    <scope>NUCLEOTIDE SEQUENCE [LARGE SCALE GENOMIC DNA]</scope>
    <source>
        <strain evidence="2 3">TC 32-1</strain>
    </source>
</reference>
<feature type="compositionally biased region" description="Low complexity" evidence="1">
    <location>
        <begin position="232"/>
        <end position="242"/>
    </location>
</feature>
<dbReference type="Proteomes" id="UP000030671">
    <property type="component" value="Unassembled WGS sequence"/>
</dbReference>
<evidence type="ECO:0000313" key="3">
    <source>
        <dbReference type="Proteomes" id="UP000030671"/>
    </source>
</evidence>
<feature type="compositionally biased region" description="Basic and acidic residues" evidence="1">
    <location>
        <begin position="344"/>
        <end position="369"/>
    </location>
</feature>
<feature type="compositionally biased region" description="Basic residues" evidence="1">
    <location>
        <begin position="184"/>
        <end position="196"/>
    </location>
</feature>
<sequence length="390" mass="42400">MFQEDCCLQCGNPVLAEGRIYCSDECESLDTSSPSISTASSAFSSPHLDGYDMPGAHDVPALVPSALGAALSFNHQKHHYPLSSSKSSLVWYEDDDSDSLVIALDDEDSDLGFKSTRAAPLAIRPTGLSYARRPSSTNNHSTIPLLHRRTSSGNHSLGTAYSMTSTRSSTEDSDGPVPTSLRSLHARSPHGHRRHPSATDAHQETITAKRKHKRLSMPAYFSLLQHGSLLTQTSTSAQSPTSFITTRPSPTTPRLAGPALDHTHALAVSSPSSGMHYSQNHNTSLLASVHTTDESHIRESFGAGLTPPRGRRREPGTSRRRTCSRSPSPSPSRARRALSPPLLLKEEPASEVRGRRRVNELDGWGEDKIFGFGNGRSGLKERERGRGRQR</sequence>
<dbReference type="RefSeq" id="XP_009543048.1">
    <property type="nucleotide sequence ID" value="XM_009544753.1"/>
</dbReference>